<evidence type="ECO:0000256" key="1">
    <source>
        <dbReference type="ARBA" id="ARBA00004651"/>
    </source>
</evidence>
<keyword evidence="7 9" id="KW-1133">Transmembrane helix</keyword>
<keyword evidence="6 9" id="KW-0812">Transmembrane</keyword>
<comment type="caution">
    <text evidence="11">The sequence shown here is derived from an EMBL/GenBank/DDBJ whole genome shotgun (WGS) entry which is preliminary data.</text>
</comment>
<name>A0AA40X552_9GAMM</name>
<evidence type="ECO:0000259" key="10">
    <source>
        <dbReference type="PROSITE" id="PS50850"/>
    </source>
</evidence>
<dbReference type="HAMAP" id="MF_00517">
    <property type="entry name" value="MFS_SotB"/>
    <property type="match status" value="1"/>
</dbReference>
<dbReference type="CDD" id="cd17324">
    <property type="entry name" value="MFS_NepI_like"/>
    <property type="match status" value="1"/>
</dbReference>
<dbReference type="InterPro" id="IPR036259">
    <property type="entry name" value="MFS_trans_sf"/>
</dbReference>
<feature type="transmembrane region" description="Helical" evidence="9">
    <location>
        <begin position="80"/>
        <end position="99"/>
    </location>
</feature>
<protein>
    <recommendedName>
        <fullName evidence="9">Probable sugar efflux transporter</fullName>
    </recommendedName>
</protein>
<reference evidence="11" key="1">
    <citation type="submission" date="2020-11" db="EMBL/GenBank/DDBJ databases">
        <authorList>
            <person name="Lee S.D."/>
        </authorList>
    </citation>
    <scope>NUCLEOTIDE SEQUENCE</scope>
    <source>
        <strain evidence="11">SAP-2</strain>
    </source>
</reference>
<dbReference type="InterPro" id="IPR020846">
    <property type="entry name" value="MFS_dom"/>
</dbReference>
<feature type="domain" description="Major facilitator superfamily (MFS) profile" evidence="10">
    <location>
        <begin position="14"/>
        <end position="388"/>
    </location>
</feature>
<feature type="transmembrane region" description="Helical" evidence="9">
    <location>
        <begin position="244"/>
        <end position="265"/>
    </location>
</feature>
<keyword evidence="4" id="KW-0997">Cell inner membrane</keyword>
<reference evidence="11" key="2">
    <citation type="submission" date="2022-09" db="EMBL/GenBank/DDBJ databases">
        <title>Rouxiella aceris sp. nov., isolated from tree sap and emended description of the genus Rhouxiella.</title>
        <authorList>
            <person name="Kim I.S."/>
        </authorList>
    </citation>
    <scope>NUCLEOTIDE SEQUENCE</scope>
    <source>
        <strain evidence="11">SAP-2</strain>
    </source>
</reference>
<dbReference type="GO" id="GO:0015144">
    <property type="term" value="F:carbohydrate transmembrane transporter activity"/>
    <property type="evidence" value="ECO:0007669"/>
    <property type="project" value="UniProtKB-UniRule"/>
</dbReference>
<dbReference type="PANTHER" id="PTHR43124:SF4">
    <property type="entry name" value="SUGAR EFFLUX TRANSPORTER"/>
    <property type="match status" value="1"/>
</dbReference>
<proteinExistence type="inferred from homology"/>
<evidence type="ECO:0000256" key="9">
    <source>
        <dbReference type="HAMAP-Rule" id="MF_00517"/>
    </source>
</evidence>
<feature type="transmembrane region" description="Helical" evidence="9">
    <location>
        <begin position="139"/>
        <end position="157"/>
    </location>
</feature>
<evidence type="ECO:0000256" key="5">
    <source>
        <dbReference type="ARBA" id="ARBA00022597"/>
    </source>
</evidence>
<feature type="transmembrane region" description="Helical" evidence="9">
    <location>
        <begin position="210"/>
        <end position="232"/>
    </location>
</feature>
<comment type="similarity">
    <text evidence="9">Belongs to the major facilitator superfamily. SotB (TC 2.A.1.2) family.</text>
</comment>
<feature type="transmembrane region" description="Helical" evidence="9">
    <location>
        <begin position="365"/>
        <end position="384"/>
    </location>
</feature>
<evidence type="ECO:0000256" key="3">
    <source>
        <dbReference type="ARBA" id="ARBA00022475"/>
    </source>
</evidence>
<comment type="function">
    <text evidence="9">Involved in the efflux of sugars. The physiological role may be the reduction of the intracellular concentration of toxic sugars or sugar metabolites.</text>
</comment>
<dbReference type="SUPFAM" id="SSF103473">
    <property type="entry name" value="MFS general substrate transporter"/>
    <property type="match status" value="1"/>
</dbReference>
<feature type="transmembrane region" description="Helical" evidence="9">
    <location>
        <begin position="169"/>
        <end position="189"/>
    </location>
</feature>
<evidence type="ECO:0000313" key="11">
    <source>
        <dbReference type="EMBL" id="MBF6638861.1"/>
    </source>
</evidence>
<evidence type="ECO:0000256" key="7">
    <source>
        <dbReference type="ARBA" id="ARBA00022989"/>
    </source>
</evidence>
<keyword evidence="5 9" id="KW-0762">Sugar transport</keyword>
<evidence type="ECO:0000256" key="8">
    <source>
        <dbReference type="ARBA" id="ARBA00023136"/>
    </source>
</evidence>
<dbReference type="Pfam" id="PF07690">
    <property type="entry name" value="MFS_1"/>
    <property type="match status" value="1"/>
</dbReference>
<dbReference type="Proteomes" id="UP000705283">
    <property type="component" value="Unassembled WGS sequence"/>
</dbReference>
<feature type="transmembrane region" description="Helical" evidence="9">
    <location>
        <begin position="46"/>
        <end position="68"/>
    </location>
</feature>
<comment type="subcellular location">
    <subcellularLocation>
        <location evidence="1 9">Cell membrane</location>
        <topology evidence="1 9">Multi-pass membrane protein</topology>
    </subcellularLocation>
</comment>
<dbReference type="GO" id="GO:0005886">
    <property type="term" value="C:plasma membrane"/>
    <property type="evidence" value="ECO:0007669"/>
    <property type="project" value="UniProtKB-SubCell"/>
</dbReference>
<evidence type="ECO:0000256" key="4">
    <source>
        <dbReference type="ARBA" id="ARBA00022519"/>
    </source>
</evidence>
<dbReference type="NCBIfam" id="NF002921">
    <property type="entry name" value="PRK03545.1"/>
    <property type="match status" value="1"/>
</dbReference>
<organism evidence="11 12">
    <name type="scientific">Rouxiella silvae</name>
    <dbReference type="NCBI Taxonomy" id="1646373"/>
    <lineage>
        <taxon>Bacteria</taxon>
        <taxon>Pseudomonadati</taxon>
        <taxon>Pseudomonadota</taxon>
        <taxon>Gammaproteobacteria</taxon>
        <taxon>Enterobacterales</taxon>
        <taxon>Yersiniaceae</taxon>
        <taxon>Rouxiella</taxon>
    </lineage>
</organism>
<feature type="transmembrane region" description="Helical" evidence="9">
    <location>
        <begin position="333"/>
        <end position="353"/>
    </location>
</feature>
<evidence type="ECO:0000313" key="12">
    <source>
        <dbReference type="Proteomes" id="UP000705283"/>
    </source>
</evidence>
<feature type="transmembrane region" description="Helical" evidence="9">
    <location>
        <begin position="105"/>
        <end position="127"/>
    </location>
</feature>
<feature type="transmembrane region" description="Helical" evidence="9">
    <location>
        <begin position="277"/>
        <end position="296"/>
    </location>
</feature>
<dbReference type="EMBL" id="JADMKS010000008">
    <property type="protein sequence ID" value="MBF6638861.1"/>
    <property type="molecule type" value="Genomic_DNA"/>
</dbReference>
<dbReference type="AlphaFoldDB" id="A0AA40X552"/>
<dbReference type="Gene3D" id="1.20.1250.20">
    <property type="entry name" value="MFS general substrate transporter like domains"/>
    <property type="match status" value="1"/>
</dbReference>
<keyword evidence="8 9" id="KW-0472">Membrane</keyword>
<accession>A0AA40X552</accession>
<gene>
    <name evidence="9" type="primary">sotB</name>
    <name evidence="11" type="ORF">ITX54_19540</name>
</gene>
<dbReference type="InterPro" id="IPR023495">
    <property type="entry name" value="Sugar_effux_transptr_put"/>
</dbReference>
<dbReference type="InterPro" id="IPR011701">
    <property type="entry name" value="MFS"/>
</dbReference>
<dbReference type="PROSITE" id="PS50850">
    <property type="entry name" value="MFS"/>
    <property type="match status" value="1"/>
</dbReference>
<feature type="transmembrane region" description="Helical" evidence="9">
    <location>
        <begin position="302"/>
        <end position="321"/>
    </location>
</feature>
<sequence length="403" mass="42995">MQTTMSSRSQGWFRVLSLTLAAFIFNTTEFVPVGLLTDIAQSFSMTAAQAGIMLTVYAWVVGLFSLPLMLLTGKLERRKLLIGLFVVFIASHILSGFAWSFMTLMISRVGIALSHAIFWSITASLALRVAPPGKKAQALGLLTTGTALAMVLGLPLGRVIGQLLGWRSTFLIIGAVALVTLILLAKLLPPLPSNNSGSLKSVPELFKRPALMLMYLLTVIVFAAHYTAYSYIEPFLQKVSGIGANFTTLLLLLFGLAGIVGSYIFTRLNHKFPSGVLISAVAVLFLSLVLLLPLSFNTNSLVILSLFWGMAMTMIGLSLQVKVLSMASDATDVAMSLLSGIINIAIGGGALLGSQVSIYLNMSDVGFIGGAFALVGLGVAIYTLRRYGKQFADSAMTEGSVLH</sequence>
<evidence type="ECO:0000256" key="6">
    <source>
        <dbReference type="ARBA" id="ARBA00022692"/>
    </source>
</evidence>
<dbReference type="RefSeq" id="WP_194978622.1">
    <property type="nucleotide sequence ID" value="NZ_JADMKS010000008.1"/>
</dbReference>
<evidence type="ECO:0000256" key="2">
    <source>
        <dbReference type="ARBA" id="ARBA00022448"/>
    </source>
</evidence>
<keyword evidence="3 9" id="KW-1003">Cell membrane</keyword>
<keyword evidence="2 9" id="KW-0813">Transport</keyword>
<comment type="caution">
    <text evidence="9">Lacks conserved residue(s) required for the propagation of feature annotation.</text>
</comment>
<dbReference type="PANTHER" id="PTHR43124">
    <property type="entry name" value="PURINE EFFLUX PUMP PBUE"/>
    <property type="match status" value="1"/>
</dbReference>
<dbReference type="InterPro" id="IPR050189">
    <property type="entry name" value="MFS_Efflux_Transporters"/>
</dbReference>